<feature type="transmembrane region" description="Helical" evidence="9">
    <location>
        <begin position="266"/>
        <end position="286"/>
    </location>
</feature>
<keyword evidence="6" id="KW-0675">Receptor</keyword>
<reference evidence="12" key="1">
    <citation type="submission" date="2025-08" db="UniProtKB">
        <authorList>
            <consortium name="RefSeq"/>
        </authorList>
    </citation>
    <scope>IDENTIFICATION</scope>
</reference>
<sequence>MDSSFPDLEVDLREFNESYFMESSSCNIVSLAMSLLSIIIAFIGLAENAIVLWHLGFHMHRNAFAVYILNLAVANFLFLCTHIVFSLETITVNFHSINTYIILFLNTMCTLAYLAGVSMITAISVEYWLSVIWSNWYHGRRPKHTSAFICTLLWAVSFLLSLPHEIICGLLDNIYNWGICWKFKLIIVVWLLVVFVVLSLSNQALLFRIFCGSQQTPMTRLFVTIVLTALVVLICGFPFGICIYFLYWTTDVYFIMPCNSFHETIFLLSAVNSCANPIICLLVGSIKHCQFQCGSLRLILQRAIQDTPEEEDEEVEEVVEQEGGEEDEEDEETTTL</sequence>
<keyword evidence="2 9" id="KW-0812">Transmembrane</keyword>
<keyword evidence="3 9" id="KW-1133">Transmembrane helix</keyword>
<proteinExistence type="predicted"/>
<evidence type="ECO:0000256" key="4">
    <source>
        <dbReference type="ARBA" id="ARBA00023040"/>
    </source>
</evidence>
<dbReference type="PRINTS" id="PR00237">
    <property type="entry name" value="GPCRRHODOPSN"/>
</dbReference>
<evidence type="ECO:0000256" key="7">
    <source>
        <dbReference type="ARBA" id="ARBA00023224"/>
    </source>
</evidence>
<feature type="transmembrane region" description="Helical" evidence="9">
    <location>
        <begin position="64"/>
        <end position="85"/>
    </location>
</feature>
<organism evidence="11 12">
    <name type="scientific">Mus caroli</name>
    <name type="common">Ryukyu mouse</name>
    <name type="synonym">Ricefield mouse</name>
    <dbReference type="NCBI Taxonomy" id="10089"/>
    <lineage>
        <taxon>Eukaryota</taxon>
        <taxon>Metazoa</taxon>
        <taxon>Chordata</taxon>
        <taxon>Craniata</taxon>
        <taxon>Vertebrata</taxon>
        <taxon>Euteleostomi</taxon>
        <taxon>Mammalia</taxon>
        <taxon>Eutheria</taxon>
        <taxon>Euarchontoglires</taxon>
        <taxon>Glires</taxon>
        <taxon>Rodentia</taxon>
        <taxon>Myomorpha</taxon>
        <taxon>Muroidea</taxon>
        <taxon>Muridae</taxon>
        <taxon>Murinae</taxon>
        <taxon>Mus</taxon>
        <taxon>Mus</taxon>
    </lineage>
</organism>
<dbReference type="GO" id="GO:0005886">
    <property type="term" value="C:plasma membrane"/>
    <property type="evidence" value="ECO:0007669"/>
    <property type="project" value="TreeGrafter"/>
</dbReference>
<dbReference type="GeneID" id="110288161"/>
<evidence type="ECO:0000313" key="12">
    <source>
        <dbReference type="RefSeq" id="XP_021010248.1"/>
    </source>
</evidence>
<dbReference type="AlphaFoldDB" id="A0A6P5P7R8"/>
<dbReference type="KEGG" id="mcal:110288161"/>
<dbReference type="InterPro" id="IPR026234">
    <property type="entry name" value="MRGPCRFAMILY"/>
</dbReference>
<feature type="domain" description="G-protein coupled receptors family 1 profile" evidence="10">
    <location>
        <begin position="47"/>
        <end position="280"/>
    </location>
</feature>
<evidence type="ECO:0000256" key="1">
    <source>
        <dbReference type="ARBA" id="ARBA00004141"/>
    </source>
</evidence>
<dbReference type="GO" id="GO:0004930">
    <property type="term" value="F:G protein-coupled receptor activity"/>
    <property type="evidence" value="ECO:0007669"/>
    <property type="project" value="UniProtKB-KW"/>
</dbReference>
<feature type="transmembrane region" description="Helical" evidence="9">
    <location>
        <begin position="28"/>
        <end position="52"/>
    </location>
</feature>
<dbReference type="RefSeq" id="XP_021010248.1">
    <property type="nucleotide sequence ID" value="XM_021154589.1"/>
</dbReference>
<evidence type="ECO:0000256" key="2">
    <source>
        <dbReference type="ARBA" id="ARBA00022692"/>
    </source>
</evidence>
<feature type="transmembrane region" description="Helical" evidence="9">
    <location>
        <begin position="174"/>
        <end position="200"/>
    </location>
</feature>
<dbReference type="PANTHER" id="PTHR11334">
    <property type="entry name" value="MAS-RELATED G-PROTEIN COUPLED RECEPTOR"/>
    <property type="match status" value="1"/>
</dbReference>
<gene>
    <name evidence="12" type="primary">LOC110288161</name>
</gene>
<evidence type="ECO:0000256" key="9">
    <source>
        <dbReference type="SAM" id="Phobius"/>
    </source>
</evidence>
<comment type="subcellular location">
    <subcellularLocation>
        <location evidence="1">Membrane</location>
        <topology evidence="1">Multi-pass membrane protein</topology>
    </subcellularLocation>
</comment>
<keyword evidence="5 9" id="KW-0472">Membrane</keyword>
<evidence type="ECO:0000259" key="10">
    <source>
        <dbReference type="PROSITE" id="PS50262"/>
    </source>
</evidence>
<feature type="transmembrane region" description="Helical" evidence="9">
    <location>
        <begin position="221"/>
        <end position="246"/>
    </location>
</feature>
<dbReference type="PANTHER" id="PTHR11334:SF8">
    <property type="entry name" value="MAS-RELATED G-PROTEIN COUPLED RECEPTOR MEMBER B8"/>
    <property type="match status" value="1"/>
</dbReference>
<accession>A0A6P5P7R8</accession>
<dbReference type="InterPro" id="IPR000276">
    <property type="entry name" value="GPCR_Rhodpsn"/>
</dbReference>
<dbReference type="SUPFAM" id="SSF81321">
    <property type="entry name" value="Family A G protein-coupled receptor-like"/>
    <property type="match status" value="1"/>
</dbReference>
<dbReference type="InterPro" id="IPR017452">
    <property type="entry name" value="GPCR_Rhodpsn_7TM"/>
</dbReference>
<keyword evidence="4" id="KW-0297">G-protein coupled receptor</keyword>
<evidence type="ECO:0000256" key="6">
    <source>
        <dbReference type="ARBA" id="ARBA00023170"/>
    </source>
</evidence>
<dbReference type="Proteomes" id="UP000515126">
    <property type="component" value="Unplaced"/>
</dbReference>
<protein>
    <submittedName>
        <fullName evidence="12">Mas-related G-protein coupled receptor member B8-like</fullName>
    </submittedName>
</protein>
<evidence type="ECO:0000256" key="8">
    <source>
        <dbReference type="SAM" id="MobiDB-lite"/>
    </source>
</evidence>
<dbReference type="PRINTS" id="PR02108">
    <property type="entry name" value="MRGPCRFAMILY"/>
</dbReference>
<dbReference type="Pfam" id="PF00001">
    <property type="entry name" value="7tm_1"/>
    <property type="match status" value="1"/>
</dbReference>
<feature type="transmembrane region" description="Helical" evidence="9">
    <location>
        <begin position="144"/>
        <end position="162"/>
    </location>
</feature>
<feature type="transmembrane region" description="Helical" evidence="9">
    <location>
        <begin position="97"/>
        <end position="123"/>
    </location>
</feature>
<evidence type="ECO:0000256" key="5">
    <source>
        <dbReference type="ARBA" id="ARBA00023136"/>
    </source>
</evidence>
<evidence type="ECO:0000256" key="3">
    <source>
        <dbReference type="ARBA" id="ARBA00022989"/>
    </source>
</evidence>
<keyword evidence="7" id="KW-0807">Transducer</keyword>
<name>A0A6P5P7R8_MUSCR</name>
<keyword evidence="11" id="KW-1185">Reference proteome</keyword>
<evidence type="ECO:0000313" key="11">
    <source>
        <dbReference type="Proteomes" id="UP000515126"/>
    </source>
</evidence>
<dbReference type="FunFam" id="1.20.1070.10:FF:000140">
    <property type="entry name" value="Mas-related G-protein coupled receptor member X2"/>
    <property type="match status" value="1"/>
</dbReference>
<dbReference type="Gene3D" id="1.20.1070.10">
    <property type="entry name" value="Rhodopsin 7-helix transmembrane proteins"/>
    <property type="match status" value="1"/>
</dbReference>
<feature type="region of interest" description="Disordered" evidence="8">
    <location>
        <begin position="307"/>
        <end position="336"/>
    </location>
</feature>
<dbReference type="PROSITE" id="PS50262">
    <property type="entry name" value="G_PROTEIN_RECEP_F1_2"/>
    <property type="match status" value="1"/>
</dbReference>